<comment type="cofactor">
    <cofactor evidence="1">
        <name>Zn(2+)</name>
        <dbReference type="ChEBI" id="CHEBI:29105"/>
    </cofactor>
</comment>
<dbReference type="GO" id="GO:0019239">
    <property type="term" value="F:deaminase activity"/>
    <property type="evidence" value="ECO:0007669"/>
    <property type="project" value="InterPro"/>
</dbReference>
<evidence type="ECO:0000313" key="8">
    <source>
        <dbReference type="Proteomes" id="UP000010367"/>
    </source>
</evidence>
<evidence type="ECO:0000256" key="3">
    <source>
        <dbReference type="ARBA" id="ARBA00022723"/>
    </source>
</evidence>
<evidence type="ECO:0000256" key="2">
    <source>
        <dbReference type="ARBA" id="ARBA00006676"/>
    </source>
</evidence>
<keyword evidence="5" id="KW-0862">Zinc</keyword>
<reference evidence="7 8" key="1">
    <citation type="submission" date="2012-06" db="EMBL/GenBank/DDBJ databases">
        <title>Finished chromosome of genome of Oscillatoria acuminata PCC 6304.</title>
        <authorList>
            <consortium name="US DOE Joint Genome Institute"/>
            <person name="Gugger M."/>
            <person name="Coursin T."/>
            <person name="Rippka R."/>
            <person name="Tandeau De Marsac N."/>
            <person name="Huntemann M."/>
            <person name="Wei C.-L."/>
            <person name="Han J."/>
            <person name="Detter J.C."/>
            <person name="Han C."/>
            <person name="Tapia R."/>
            <person name="Davenport K."/>
            <person name="Daligault H."/>
            <person name="Erkkila T."/>
            <person name="Gu W."/>
            <person name="Munk A.C.C."/>
            <person name="Teshima H."/>
            <person name="Xu Y."/>
            <person name="Chain P."/>
            <person name="Chen A."/>
            <person name="Krypides N."/>
            <person name="Mavromatis K."/>
            <person name="Markowitz V."/>
            <person name="Szeto E."/>
            <person name="Ivanova N."/>
            <person name="Mikhailova N."/>
            <person name="Ovchinnikova G."/>
            <person name="Pagani I."/>
            <person name="Pati A."/>
            <person name="Goodwin L."/>
            <person name="Peters L."/>
            <person name="Pitluck S."/>
            <person name="Woyke T."/>
            <person name="Kerfeld C."/>
        </authorList>
    </citation>
    <scope>NUCLEOTIDE SEQUENCE [LARGE SCALE GENOMIC DNA]</scope>
    <source>
        <strain evidence="7 8">PCC 6304</strain>
    </source>
</reference>
<name>K9TRR2_9CYAN</name>
<dbReference type="Proteomes" id="UP000010367">
    <property type="component" value="Chromosome"/>
</dbReference>
<dbReference type="InterPro" id="IPR001365">
    <property type="entry name" value="A_deaminase_dom"/>
</dbReference>
<dbReference type="Pfam" id="PF00962">
    <property type="entry name" value="A_deaminase"/>
    <property type="match status" value="1"/>
</dbReference>
<dbReference type="InterPro" id="IPR032466">
    <property type="entry name" value="Metal_Hydrolase"/>
</dbReference>
<protein>
    <submittedName>
        <fullName evidence="7">Adenosine deaminase</fullName>
    </submittedName>
</protein>
<organism evidence="7 8">
    <name type="scientific">Oscillatoria acuminata PCC 6304</name>
    <dbReference type="NCBI Taxonomy" id="56110"/>
    <lineage>
        <taxon>Bacteria</taxon>
        <taxon>Bacillati</taxon>
        <taxon>Cyanobacteriota</taxon>
        <taxon>Cyanophyceae</taxon>
        <taxon>Oscillatoriophycideae</taxon>
        <taxon>Oscillatoriales</taxon>
        <taxon>Oscillatoriaceae</taxon>
        <taxon>Oscillatoria</taxon>
    </lineage>
</organism>
<dbReference type="Gene3D" id="3.20.20.140">
    <property type="entry name" value="Metal-dependent hydrolases"/>
    <property type="match status" value="1"/>
</dbReference>
<dbReference type="STRING" id="56110.Oscil6304_5337"/>
<dbReference type="PANTHER" id="PTHR43114">
    <property type="entry name" value="ADENINE DEAMINASE"/>
    <property type="match status" value="1"/>
</dbReference>
<evidence type="ECO:0000256" key="5">
    <source>
        <dbReference type="ARBA" id="ARBA00022833"/>
    </source>
</evidence>
<dbReference type="HOGENOM" id="CLU_039228_7_0_3"/>
<dbReference type="InParanoid" id="K9TRR2"/>
<dbReference type="AlphaFoldDB" id="K9TRR2"/>
<dbReference type="PATRIC" id="fig|56110.3.peg.6539"/>
<evidence type="ECO:0000313" key="7">
    <source>
        <dbReference type="EMBL" id="AFY84826.1"/>
    </source>
</evidence>
<comment type="similarity">
    <text evidence="2">Belongs to the metallo-dependent hydrolases superfamily. Adenosine and AMP deaminases family.</text>
</comment>
<dbReference type="EMBL" id="CP003607">
    <property type="protein sequence ID" value="AFY84826.1"/>
    <property type="molecule type" value="Genomic_DNA"/>
</dbReference>
<evidence type="ECO:0000256" key="4">
    <source>
        <dbReference type="ARBA" id="ARBA00022801"/>
    </source>
</evidence>
<keyword evidence="3" id="KW-0479">Metal-binding</keyword>
<dbReference type="SUPFAM" id="SSF51556">
    <property type="entry name" value="Metallo-dependent hydrolases"/>
    <property type="match status" value="1"/>
</dbReference>
<accession>K9TRR2</accession>
<dbReference type="InterPro" id="IPR006330">
    <property type="entry name" value="Ado/ade_deaminase"/>
</dbReference>
<dbReference type="GO" id="GO:0016814">
    <property type="term" value="F:hydrolase activity, acting on carbon-nitrogen (but not peptide) bonds, in cyclic amidines"/>
    <property type="evidence" value="ECO:0007669"/>
    <property type="project" value="UniProtKB-ARBA"/>
</dbReference>
<evidence type="ECO:0000259" key="6">
    <source>
        <dbReference type="Pfam" id="PF00962"/>
    </source>
</evidence>
<evidence type="ECO:0000256" key="1">
    <source>
        <dbReference type="ARBA" id="ARBA00001947"/>
    </source>
</evidence>
<dbReference type="eggNOG" id="COG1816">
    <property type="taxonomic scope" value="Bacteria"/>
</dbReference>
<feature type="domain" description="Adenosine deaminase" evidence="6">
    <location>
        <begin position="17"/>
        <end position="337"/>
    </location>
</feature>
<keyword evidence="8" id="KW-1185">Reference proteome</keyword>
<proteinExistence type="inferred from homology"/>
<dbReference type="RefSeq" id="WP_015151438.1">
    <property type="nucleotide sequence ID" value="NC_019693.1"/>
</dbReference>
<dbReference type="KEGG" id="oac:Oscil6304_5337"/>
<dbReference type="PANTHER" id="PTHR43114:SF6">
    <property type="entry name" value="ADENINE DEAMINASE"/>
    <property type="match status" value="1"/>
</dbReference>
<sequence length="348" mass="39180">MAESEPNRILVALAQMPKAELHLHLEAAPRWSTLREALHRHHGRELPQTPLFHAPDFRFADFDEFKGCFRHYIYPWLQTKRGYAELMEDVVDSLVEQRIRYVELNFNVATVDLLKLDLETVLEQLAASVATAGDRGTTIRIIAGIDRSQGSENARLQVQRLIPYPLISGFDLHGLETPETRADRFQDAWATAKEAGRKVKVHAGEMDGPASIYAAVATAGITQIGHGTSAIESPEVVNLLLERGVVVEMCPTSNERLGNVSSYQNHPILALDEAGVKVTVNSDDPTWFGLNLTQEMQRLIRDRQVSLDCLTRWTRNAFEVAIADDAMRSQFFTELQTWQQTHCPSLRI</sequence>
<keyword evidence="4" id="KW-0378">Hydrolase</keyword>
<gene>
    <name evidence="7" type="ORF">Oscil6304_5337</name>
</gene>
<dbReference type="GO" id="GO:0046872">
    <property type="term" value="F:metal ion binding"/>
    <property type="evidence" value="ECO:0007669"/>
    <property type="project" value="UniProtKB-KW"/>
</dbReference>